<comment type="caution">
    <text evidence="3">The sequence shown here is derived from an EMBL/GenBank/DDBJ whole genome shotgun (WGS) entry which is preliminary data.</text>
</comment>
<evidence type="ECO:0000313" key="3">
    <source>
        <dbReference type="EMBL" id="MFC6023050.1"/>
    </source>
</evidence>
<dbReference type="Pfam" id="PF00534">
    <property type="entry name" value="Glycos_transf_1"/>
    <property type="match status" value="1"/>
</dbReference>
<evidence type="ECO:0000259" key="2">
    <source>
        <dbReference type="Pfam" id="PF00534"/>
    </source>
</evidence>
<keyword evidence="1 3" id="KW-0808">Transferase</keyword>
<dbReference type="Gene3D" id="3.40.50.2000">
    <property type="entry name" value="Glycogen Phosphorylase B"/>
    <property type="match status" value="2"/>
</dbReference>
<dbReference type="EC" id="2.4.-.-" evidence="3"/>
<dbReference type="InterPro" id="IPR001296">
    <property type="entry name" value="Glyco_trans_1"/>
</dbReference>
<dbReference type="EMBL" id="JBHSPR010000084">
    <property type="protein sequence ID" value="MFC6023050.1"/>
    <property type="molecule type" value="Genomic_DNA"/>
</dbReference>
<name>A0ABW1KN58_9ACTN</name>
<reference evidence="4" key="1">
    <citation type="journal article" date="2019" name="Int. J. Syst. Evol. Microbiol.">
        <title>The Global Catalogue of Microorganisms (GCM) 10K type strain sequencing project: providing services to taxonomists for standard genome sequencing and annotation.</title>
        <authorList>
            <consortium name="The Broad Institute Genomics Platform"/>
            <consortium name="The Broad Institute Genome Sequencing Center for Infectious Disease"/>
            <person name="Wu L."/>
            <person name="Ma J."/>
        </authorList>
    </citation>
    <scope>NUCLEOTIDE SEQUENCE [LARGE SCALE GENOMIC DNA]</scope>
    <source>
        <strain evidence="4">ZS-35-S2</strain>
    </source>
</reference>
<keyword evidence="3" id="KW-0328">Glycosyltransferase</keyword>
<keyword evidence="4" id="KW-1185">Reference proteome</keyword>
<organism evidence="3 4">
    <name type="scientific">Plantactinospora solaniradicis</name>
    <dbReference type="NCBI Taxonomy" id="1723736"/>
    <lineage>
        <taxon>Bacteria</taxon>
        <taxon>Bacillati</taxon>
        <taxon>Actinomycetota</taxon>
        <taxon>Actinomycetes</taxon>
        <taxon>Micromonosporales</taxon>
        <taxon>Micromonosporaceae</taxon>
        <taxon>Plantactinospora</taxon>
    </lineage>
</organism>
<dbReference type="SUPFAM" id="SSF53756">
    <property type="entry name" value="UDP-Glycosyltransferase/glycogen phosphorylase"/>
    <property type="match status" value="1"/>
</dbReference>
<gene>
    <name evidence="3" type="ORF">ACFP2T_43730</name>
</gene>
<feature type="domain" description="Glycosyl transferase family 1" evidence="2">
    <location>
        <begin position="223"/>
        <end position="361"/>
    </location>
</feature>
<sequence length="417" mass="44799">MRVSATRDVAIITPWYPTRQVPFGGAFVRAMVEATATVRDRATVFHCDGWGAPVSRRGDRAIVRAHRELLTRGARETTTVTGAGLVYVPVPVHSGLSYAEAARRHSAAVGVVLGGRPIDAPVVHGHVGLRGGWTALENARPDARVFVTEHATFLPAVLRQPDSRAMYDEVIHRSAGFFAVGEAVRSVLVAAFPHHADRIGFMPNPVDFGVGRDRPVTALRRWLYVGSLNERKGVALLLEAFARCRAEDPALTLTFVGDGPLRASLTARAAALGIADAVTFAGFVLPTAALELMHQHDLLVHPSRLETFGMTVVEAIAAGMPVLVTRCGGPEETLAGIEDAAGGLIAVDDDPDTIVAGYRRLRDRFPQQVDLRHAHEVLAERYGYASVAQAHRRVWFPDPVGSGPAPVAPEAALNSME</sequence>
<dbReference type="Proteomes" id="UP001596203">
    <property type="component" value="Unassembled WGS sequence"/>
</dbReference>
<accession>A0ABW1KN58</accession>
<dbReference type="RefSeq" id="WP_377432997.1">
    <property type="nucleotide sequence ID" value="NZ_JBHSPR010000084.1"/>
</dbReference>
<evidence type="ECO:0000256" key="1">
    <source>
        <dbReference type="ARBA" id="ARBA00022679"/>
    </source>
</evidence>
<proteinExistence type="predicted"/>
<evidence type="ECO:0000313" key="4">
    <source>
        <dbReference type="Proteomes" id="UP001596203"/>
    </source>
</evidence>
<protein>
    <submittedName>
        <fullName evidence="3">Glycosyltransferase family 4 protein</fullName>
        <ecNumber evidence="3">2.4.-.-</ecNumber>
    </submittedName>
</protein>
<dbReference type="GO" id="GO:0016757">
    <property type="term" value="F:glycosyltransferase activity"/>
    <property type="evidence" value="ECO:0007669"/>
    <property type="project" value="UniProtKB-KW"/>
</dbReference>
<dbReference type="CDD" id="cd03801">
    <property type="entry name" value="GT4_PimA-like"/>
    <property type="match status" value="1"/>
</dbReference>
<dbReference type="PANTHER" id="PTHR12526">
    <property type="entry name" value="GLYCOSYLTRANSFERASE"/>
    <property type="match status" value="1"/>
</dbReference>